<evidence type="ECO:0000313" key="2">
    <source>
        <dbReference type="EMBL" id="QHT10612.1"/>
    </source>
</evidence>
<dbReference type="EMBL" id="MN739523">
    <property type="protein sequence ID" value="QHT10612.1"/>
    <property type="molecule type" value="Genomic_DNA"/>
</dbReference>
<proteinExistence type="predicted"/>
<protein>
    <submittedName>
        <fullName evidence="2">Uncharacterized protein</fullName>
    </submittedName>
</protein>
<organism evidence="2">
    <name type="scientific">viral metagenome</name>
    <dbReference type="NCBI Taxonomy" id="1070528"/>
    <lineage>
        <taxon>unclassified sequences</taxon>
        <taxon>metagenomes</taxon>
        <taxon>organismal metagenomes</taxon>
    </lineage>
</organism>
<dbReference type="AlphaFoldDB" id="A0A6C0D2F0"/>
<name>A0A6C0D2F0_9ZZZZ</name>
<sequence length="176" mass="20852">MTMLKTYIASLNDRMHQLDDLFTRLRKTFFKMIRTIIKYVKLFLRIAFNSSKYFFAAFGIIFTIIFLFSKEKKGNLYVLLYFFIGYMMFTMLTGALNAFIYICTKIYNIIANALTLAQPGRTKRYKVMKGINIAIDAITILATIIFMFILFFMLSFIYSIEIYLYDVINEIFRARN</sequence>
<reference evidence="2" key="1">
    <citation type="journal article" date="2020" name="Nature">
        <title>Giant virus diversity and host interactions through global metagenomics.</title>
        <authorList>
            <person name="Schulz F."/>
            <person name="Roux S."/>
            <person name="Paez-Espino D."/>
            <person name="Jungbluth S."/>
            <person name="Walsh D.A."/>
            <person name="Denef V.J."/>
            <person name="McMahon K.D."/>
            <person name="Konstantinidis K.T."/>
            <person name="Eloe-Fadrosh E.A."/>
            <person name="Kyrpides N.C."/>
            <person name="Woyke T."/>
        </authorList>
    </citation>
    <scope>NUCLEOTIDE SEQUENCE</scope>
    <source>
        <strain evidence="2">GVMAG-M-3300023174-107</strain>
    </source>
</reference>
<accession>A0A6C0D2F0</accession>
<keyword evidence="1" id="KW-0472">Membrane</keyword>
<feature type="transmembrane region" description="Helical" evidence="1">
    <location>
        <begin position="138"/>
        <end position="160"/>
    </location>
</feature>
<feature type="transmembrane region" description="Helical" evidence="1">
    <location>
        <begin position="76"/>
        <end position="92"/>
    </location>
</feature>
<keyword evidence="1" id="KW-0812">Transmembrane</keyword>
<evidence type="ECO:0000256" key="1">
    <source>
        <dbReference type="SAM" id="Phobius"/>
    </source>
</evidence>
<feature type="transmembrane region" description="Helical" evidence="1">
    <location>
        <begin position="53"/>
        <end position="69"/>
    </location>
</feature>
<keyword evidence="1" id="KW-1133">Transmembrane helix</keyword>